<keyword evidence="3" id="KW-1185">Reference proteome</keyword>
<dbReference type="CDD" id="cd02440">
    <property type="entry name" value="AdoMet_MTases"/>
    <property type="match status" value="1"/>
</dbReference>
<dbReference type="Proteomes" id="UP000321805">
    <property type="component" value="Chromosome"/>
</dbReference>
<name>A0A5B8TZW7_9ACTN</name>
<protein>
    <submittedName>
        <fullName evidence="2">Class I SAM-dependent methyltransferase</fullName>
    </submittedName>
</protein>
<reference evidence="2 3" key="1">
    <citation type="journal article" date="2018" name="J. Microbiol.">
        <title>Baekduia soli gen. nov., sp. nov., a novel bacterium isolated from the soil of Baekdu Mountain and proposal of a novel family name, Baekduiaceae fam. nov.</title>
        <authorList>
            <person name="An D.S."/>
            <person name="Siddiqi M.Z."/>
            <person name="Kim K.H."/>
            <person name="Yu H.S."/>
            <person name="Im W.T."/>
        </authorList>
    </citation>
    <scope>NUCLEOTIDE SEQUENCE [LARGE SCALE GENOMIC DNA]</scope>
    <source>
        <strain evidence="2 3">BR7-21</strain>
    </source>
</reference>
<dbReference type="OrthoDB" id="9810247at2"/>
<dbReference type="Pfam" id="PF08241">
    <property type="entry name" value="Methyltransf_11"/>
    <property type="match status" value="1"/>
</dbReference>
<dbReference type="InterPro" id="IPR029063">
    <property type="entry name" value="SAM-dependent_MTases_sf"/>
</dbReference>
<dbReference type="InterPro" id="IPR013216">
    <property type="entry name" value="Methyltransf_11"/>
</dbReference>
<feature type="domain" description="Methyltransferase type 11" evidence="1">
    <location>
        <begin position="43"/>
        <end position="101"/>
    </location>
</feature>
<dbReference type="GO" id="GO:0032259">
    <property type="term" value="P:methylation"/>
    <property type="evidence" value="ECO:0007669"/>
    <property type="project" value="UniProtKB-KW"/>
</dbReference>
<dbReference type="EMBL" id="CP042430">
    <property type="protein sequence ID" value="QEC46264.1"/>
    <property type="molecule type" value="Genomic_DNA"/>
</dbReference>
<dbReference type="AlphaFoldDB" id="A0A5B8TZW7"/>
<evidence type="ECO:0000259" key="1">
    <source>
        <dbReference type="Pfam" id="PF08241"/>
    </source>
</evidence>
<gene>
    <name evidence="2" type="ORF">FSW04_00850</name>
</gene>
<accession>A0A5B8TZW7</accession>
<organism evidence="2 3">
    <name type="scientific">Baekduia soli</name>
    <dbReference type="NCBI Taxonomy" id="496014"/>
    <lineage>
        <taxon>Bacteria</taxon>
        <taxon>Bacillati</taxon>
        <taxon>Actinomycetota</taxon>
        <taxon>Thermoleophilia</taxon>
        <taxon>Solirubrobacterales</taxon>
        <taxon>Baekduiaceae</taxon>
        <taxon>Baekduia</taxon>
    </lineage>
</organism>
<dbReference type="GO" id="GO:0008757">
    <property type="term" value="F:S-adenosylmethionine-dependent methyltransferase activity"/>
    <property type="evidence" value="ECO:0007669"/>
    <property type="project" value="InterPro"/>
</dbReference>
<evidence type="ECO:0000313" key="3">
    <source>
        <dbReference type="Proteomes" id="UP000321805"/>
    </source>
</evidence>
<dbReference type="SUPFAM" id="SSF53335">
    <property type="entry name" value="S-adenosyl-L-methionine-dependent methyltransferases"/>
    <property type="match status" value="1"/>
</dbReference>
<evidence type="ECO:0000313" key="2">
    <source>
        <dbReference type="EMBL" id="QEC46264.1"/>
    </source>
</evidence>
<dbReference type="KEGG" id="bsol:FSW04_00850"/>
<proteinExistence type="predicted"/>
<dbReference type="Gene3D" id="3.40.50.150">
    <property type="entry name" value="Vaccinia Virus protein VP39"/>
    <property type="match status" value="1"/>
</dbReference>
<keyword evidence="2" id="KW-0489">Methyltransferase</keyword>
<dbReference type="RefSeq" id="WP_146915279.1">
    <property type="nucleotide sequence ID" value="NZ_CP042430.1"/>
</dbReference>
<keyword evidence="2" id="KW-0808">Transferase</keyword>
<sequence length="194" mass="21910">MPPIHDALARVTDPHQFDLHPTGPGAILDIGCGSAKHPGAVGLDISADTDADVVHDLDVFPYPIEDAAFDQILLQDVIEHVAEPYRVFEELHRIARPGARIQLRTPHFSSVLAYGDPTHRHYFSTIAIRSLAEPRFAHYTDIRFRVVHVTLDLWLPFRLTGIAALANRFQGPYESYFAFRFPTMNIRAEFEVVK</sequence>